<comment type="caution">
    <text evidence="5">The sequence shown here is derived from an EMBL/GenBank/DDBJ whole genome shotgun (WGS) entry which is preliminary data.</text>
</comment>
<name>A0A084JG18_9FIRM</name>
<dbReference type="EMBL" id="JPME01000028">
    <property type="protein sequence ID" value="KEZ87902.1"/>
    <property type="molecule type" value="Genomic_DNA"/>
</dbReference>
<protein>
    <submittedName>
        <fullName evidence="5">Hemerythrin</fullName>
    </submittedName>
</protein>
<feature type="domain" description="Hemerythrin-like" evidence="4">
    <location>
        <begin position="12"/>
        <end position="128"/>
    </location>
</feature>
<dbReference type="InterPro" id="IPR035938">
    <property type="entry name" value="Hemerythrin-like_sf"/>
</dbReference>
<dbReference type="CDD" id="cd12107">
    <property type="entry name" value="Hemerythrin"/>
    <property type="match status" value="1"/>
</dbReference>
<dbReference type="RefSeq" id="WP_038283941.1">
    <property type="nucleotide sequence ID" value="NZ_JPME01000028.1"/>
</dbReference>
<dbReference type="STRING" id="29354.IO98_19715"/>
<evidence type="ECO:0000259" key="4">
    <source>
        <dbReference type="Pfam" id="PF01814"/>
    </source>
</evidence>
<keyword evidence="3" id="KW-0408">Iron</keyword>
<dbReference type="AlphaFoldDB" id="A0A084JG18"/>
<proteinExistence type="inferred from homology"/>
<dbReference type="Gene3D" id="1.20.120.50">
    <property type="entry name" value="Hemerythrin-like"/>
    <property type="match status" value="1"/>
</dbReference>
<evidence type="ECO:0000313" key="6">
    <source>
        <dbReference type="Proteomes" id="UP000028525"/>
    </source>
</evidence>
<dbReference type="PANTHER" id="PTHR37164:SF1">
    <property type="entry name" value="BACTERIOHEMERYTHRIN"/>
    <property type="match status" value="1"/>
</dbReference>
<organism evidence="5 6">
    <name type="scientific">Lacrimispora celerecrescens</name>
    <dbReference type="NCBI Taxonomy" id="29354"/>
    <lineage>
        <taxon>Bacteria</taxon>
        <taxon>Bacillati</taxon>
        <taxon>Bacillota</taxon>
        <taxon>Clostridia</taxon>
        <taxon>Lachnospirales</taxon>
        <taxon>Lachnospiraceae</taxon>
        <taxon>Lacrimispora</taxon>
    </lineage>
</organism>
<evidence type="ECO:0000256" key="2">
    <source>
        <dbReference type="ARBA" id="ARBA00022723"/>
    </source>
</evidence>
<dbReference type="InterPro" id="IPR050669">
    <property type="entry name" value="Hemerythrin"/>
</dbReference>
<dbReference type="Pfam" id="PF01814">
    <property type="entry name" value="Hemerythrin"/>
    <property type="match status" value="1"/>
</dbReference>
<keyword evidence="2" id="KW-0479">Metal-binding</keyword>
<dbReference type="NCBIfam" id="NF033749">
    <property type="entry name" value="bact_hemeryth"/>
    <property type="match status" value="1"/>
</dbReference>
<evidence type="ECO:0000256" key="1">
    <source>
        <dbReference type="ARBA" id="ARBA00010587"/>
    </source>
</evidence>
<dbReference type="InterPro" id="IPR012312">
    <property type="entry name" value="Hemerythrin-like"/>
</dbReference>
<evidence type="ECO:0000313" key="5">
    <source>
        <dbReference type="EMBL" id="KEZ87902.1"/>
    </source>
</evidence>
<sequence>MAYTFSKDLETGNQLIDSEHRQLIDAVNNLLTACSTGKGRAELANTTKFLQDYTAKHFGNEEKLQIQNQYPDYVNHKRYHEDFKKVVAGICAKLEKEGPTIILVGEVNSAIAGWLINHIKKEDAKVAAHIRSRA</sequence>
<dbReference type="PANTHER" id="PTHR37164">
    <property type="entry name" value="BACTERIOHEMERYTHRIN"/>
    <property type="match status" value="1"/>
</dbReference>
<dbReference type="SUPFAM" id="SSF47188">
    <property type="entry name" value="Hemerythrin-like"/>
    <property type="match status" value="1"/>
</dbReference>
<evidence type="ECO:0000256" key="3">
    <source>
        <dbReference type="ARBA" id="ARBA00023004"/>
    </source>
</evidence>
<dbReference type="InterPro" id="IPR012827">
    <property type="entry name" value="Hemerythrin_metal-bd"/>
</dbReference>
<keyword evidence="6" id="KW-1185">Reference proteome</keyword>
<accession>A0A084JG18</accession>
<dbReference type="GO" id="GO:0046872">
    <property type="term" value="F:metal ion binding"/>
    <property type="evidence" value="ECO:0007669"/>
    <property type="project" value="UniProtKB-KW"/>
</dbReference>
<dbReference type="Proteomes" id="UP000028525">
    <property type="component" value="Unassembled WGS sequence"/>
</dbReference>
<dbReference type="OrthoDB" id="9797092at2"/>
<comment type="similarity">
    <text evidence="1">Belongs to the hemerythrin family.</text>
</comment>
<gene>
    <name evidence="5" type="ORF">IO98_19715</name>
</gene>
<reference evidence="5 6" key="1">
    <citation type="submission" date="2014-07" db="EMBL/GenBank/DDBJ databases">
        <title>Draft genome of Clostridium celerecrescens 152B isolated from sediments associated with methane hydrate from Krishna Godavari basin.</title>
        <authorList>
            <person name="Honkalas V.S."/>
            <person name="Dabir A.P."/>
            <person name="Arora P."/>
            <person name="Dhakephalkar P.K."/>
        </authorList>
    </citation>
    <scope>NUCLEOTIDE SEQUENCE [LARGE SCALE GENOMIC DNA]</scope>
    <source>
        <strain evidence="5 6">152B</strain>
    </source>
</reference>
<dbReference type="NCBIfam" id="TIGR02481">
    <property type="entry name" value="hemeryth_dom"/>
    <property type="match status" value="1"/>
</dbReference>